<dbReference type="AlphaFoldDB" id="A0YA98"/>
<proteinExistence type="predicted"/>
<keyword evidence="2" id="KW-1185">Reference proteome</keyword>
<comment type="caution">
    <text evidence="1">The sequence shown here is derived from an EMBL/GenBank/DDBJ whole genome shotgun (WGS) entry which is preliminary data.</text>
</comment>
<dbReference type="Proteomes" id="UP000004931">
    <property type="component" value="Unassembled WGS sequence"/>
</dbReference>
<evidence type="ECO:0000313" key="2">
    <source>
        <dbReference type="Proteomes" id="UP000004931"/>
    </source>
</evidence>
<dbReference type="EMBL" id="AAVT01000001">
    <property type="protein sequence ID" value="EAW33052.1"/>
    <property type="molecule type" value="Genomic_DNA"/>
</dbReference>
<protein>
    <submittedName>
        <fullName evidence="1">Uncharacterized protein</fullName>
    </submittedName>
</protein>
<name>A0YA98_9GAMM</name>
<sequence length="33" mass="3599">MAWAKKANRLDIINRATIDSDILAIDEIGSGAR</sequence>
<gene>
    <name evidence="1" type="ORF">GP2143_17391</name>
</gene>
<organism evidence="1 2">
    <name type="scientific">marine gamma proteobacterium HTCC2143</name>
    <dbReference type="NCBI Taxonomy" id="247633"/>
    <lineage>
        <taxon>Bacteria</taxon>
        <taxon>Pseudomonadati</taxon>
        <taxon>Pseudomonadota</taxon>
        <taxon>Gammaproteobacteria</taxon>
        <taxon>Cellvibrionales</taxon>
        <taxon>Spongiibacteraceae</taxon>
        <taxon>BD1-7 clade</taxon>
    </lineage>
</organism>
<accession>A0YA98</accession>
<dbReference type="STRING" id="247633.GP2143_17391"/>
<evidence type="ECO:0000313" key="1">
    <source>
        <dbReference type="EMBL" id="EAW33052.1"/>
    </source>
</evidence>
<reference evidence="1 2" key="1">
    <citation type="journal article" date="2010" name="J. Bacteriol.">
        <title>Genome sequence of the oligotrophic marine Gammaproteobacterium HTCC2143, isolated from the Oregon Coast.</title>
        <authorList>
            <person name="Oh H.M."/>
            <person name="Kang I."/>
            <person name="Ferriera S."/>
            <person name="Giovannoni S.J."/>
            <person name="Cho J.C."/>
        </authorList>
    </citation>
    <scope>NUCLEOTIDE SEQUENCE [LARGE SCALE GENOMIC DNA]</scope>
    <source>
        <strain evidence="1 2">HTCC2143</strain>
    </source>
</reference>